<gene>
    <name evidence="2" type="ORF">OJF2_13400</name>
</gene>
<feature type="region of interest" description="Disordered" evidence="1">
    <location>
        <begin position="1"/>
        <end position="36"/>
    </location>
</feature>
<organism evidence="2 3">
    <name type="scientific">Aquisphaera giovannonii</name>
    <dbReference type="NCBI Taxonomy" id="406548"/>
    <lineage>
        <taxon>Bacteria</taxon>
        <taxon>Pseudomonadati</taxon>
        <taxon>Planctomycetota</taxon>
        <taxon>Planctomycetia</taxon>
        <taxon>Isosphaerales</taxon>
        <taxon>Isosphaeraceae</taxon>
        <taxon>Aquisphaera</taxon>
    </lineage>
</organism>
<proteinExistence type="predicted"/>
<dbReference type="EMBL" id="CP042997">
    <property type="protein sequence ID" value="QEH32855.1"/>
    <property type="molecule type" value="Genomic_DNA"/>
</dbReference>
<evidence type="ECO:0000313" key="2">
    <source>
        <dbReference type="EMBL" id="QEH32855.1"/>
    </source>
</evidence>
<dbReference type="RefSeq" id="WP_246196406.1">
    <property type="nucleotide sequence ID" value="NZ_CP042997.1"/>
</dbReference>
<dbReference type="Proteomes" id="UP000324233">
    <property type="component" value="Chromosome"/>
</dbReference>
<name>A0A5B9VYP1_9BACT</name>
<dbReference type="AlphaFoldDB" id="A0A5B9VYP1"/>
<reference evidence="2 3" key="1">
    <citation type="submission" date="2019-08" db="EMBL/GenBank/DDBJ databases">
        <title>Deep-cultivation of Planctomycetes and their phenomic and genomic characterization uncovers novel biology.</title>
        <authorList>
            <person name="Wiegand S."/>
            <person name="Jogler M."/>
            <person name="Boedeker C."/>
            <person name="Pinto D."/>
            <person name="Vollmers J."/>
            <person name="Rivas-Marin E."/>
            <person name="Kohn T."/>
            <person name="Peeters S.H."/>
            <person name="Heuer A."/>
            <person name="Rast P."/>
            <person name="Oberbeckmann S."/>
            <person name="Bunk B."/>
            <person name="Jeske O."/>
            <person name="Meyerdierks A."/>
            <person name="Storesund J.E."/>
            <person name="Kallscheuer N."/>
            <person name="Luecker S."/>
            <person name="Lage O.M."/>
            <person name="Pohl T."/>
            <person name="Merkel B.J."/>
            <person name="Hornburger P."/>
            <person name="Mueller R.-W."/>
            <person name="Bruemmer F."/>
            <person name="Labrenz M."/>
            <person name="Spormann A.M."/>
            <person name="Op den Camp H."/>
            <person name="Overmann J."/>
            <person name="Amann R."/>
            <person name="Jetten M.S.M."/>
            <person name="Mascher T."/>
            <person name="Medema M.H."/>
            <person name="Devos D.P."/>
            <person name="Kaster A.-K."/>
            <person name="Ovreas L."/>
            <person name="Rohde M."/>
            <person name="Galperin M.Y."/>
            <person name="Jogler C."/>
        </authorList>
    </citation>
    <scope>NUCLEOTIDE SEQUENCE [LARGE SCALE GENOMIC DNA]</scope>
    <source>
        <strain evidence="2 3">OJF2</strain>
    </source>
</reference>
<protein>
    <submittedName>
        <fullName evidence="2">Uncharacterized protein</fullName>
    </submittedName>
</protein>
<sequence length="129" mass="14366">MSSPADPTAPPLAHRDDAAPPPALPPKNPSYPPRTHYGEKAQLAATLKSWDEKIAGVARKLATLRTDQPNRASFERAYYQMLGARDQMADAIRRMPLEAGDLYHEDQERLKNAEAALSRLMSRWDTAGR</sequence>
<keyword evidence="3" id="KW-1185">Reference proteome</keyword>
<accession>A0A5B9VYP1</accession>
<dbReference type="KEGG" id="agv:OJF2_13400"/>
<evidence type="ECO:0000313" key="3">
    <source>
        <dbReference type="Proteomes" id="UP000324233"/>
    </source>
</evidence>
<evidence type="ECO:0000256" key="1">
    <source>
        <dbReference type="SAM" id="MobiDB-lite"/>
    </source>
</evidence>
<feature type="compositionally biased region" description="Pro residues" evidence="1">
    <location>
        <begin position="19"/>
        <end position="32"/>
    </location>
</feature>